<feature type="domain" description="SWIRM" evidence="2">
    <location>
        <begin position="265"/>
        <end position="362"/>
    </location>
</feature>
<dbReference type="GO" id="GO:0005634">
    <property type="term" value="C:nucleus"/>
    <property type="evidence" value="ECO:0007669"/>
    <property type="project" value="TreeGrafter"/>
</dbReference>
<name>A0A9W8LXT9_9FUNG</name>
<dbReference type="GO" id="GO:0003713">
    <property type="term" value="F:transcription coactivator activity"/>
    <property type="evidence" value="ECO:0007669"/>
    <property type="project" value="TreeGrafter"/>
</dbReference>
<dbReference type="FunFam" id="1.10.10.10:FF:000087">
    <property type="entry name" value="Transcriptional adapter 2"/>
    <property type="match status" value="1"/>
</dbReference>
<dbReference type="Proteomes" id="UP001139887">
    <property type="component" value="Unassembled WGS sequence"/>
</dbReference>
<dbReference type="Pfam" id="PF04433">
    <property type="entry name" value="SWIRM"/>
    <property type="match status" value="1"/>
</dbReference>
<evidence type="ECO:0000256" key="1">
    <source>
        <dbReference type="SAM" id="MobiDB-lite"/>
    </source>
</evidence>
<protein>
    <recommendedName>
        <fullName evidence="2">SWIRM domain-containing protein</fullName>
    </recommendedName>
</protein>
<evidence type="ECO:0000313" key="4">
    <source>
        <dbReference type="Proteomes" id="UP001139887"/>
    </source>
</evidence>
<keyword evidence="4" id="KW-1185">Reference proteome</keyword>
<dbReference type="PROSITE" id="PS50934">
    <property type="entry name" value="SWIRM"/>
    <property type="match status" value="1"/>
</dbReference>
<feature type="compositionally biased region" description="Polar residues" evidence="1">
    <location>
        <begin position="143"/>
        <end position="162"/>
    </location>
</feature>
<dbReference type="GO" id="GO:0070461">
    <property type="term" value="C:SAGA-type complex"/>
    <property type="evidence" value="ECO:0007669"/>
    <property type="project" value="TreeGrafter"/>
</dbReference>
<dbReference type="GO" id="GO:0003682">
    <property type="term" value="F:chromatin binding"/>
    <property type="evidence" value="ECO:0007669"/>
    <property type="project" value="TreeGrafter"/>
</dbReference>
<dbReference type="InterPro" id="IPR009057">
    <property type="entry name" value="Homeodomain-like_sf"/>
</dbReference>
<reference evidence="3" key="1">
    <citation type="submission" date="2022-07" db="EMBL/GenBank/DDBJ databases">
        <title>Phylogenomic reconstructions and comparative analyses of Kickxellomycotina fungi.</title>
        <authorList>
            <person name="Reynolds N.K."/>
            <person name="Stajich J.E."/>
            <person name="Barry K."/>
            <person name="Grigoriev I.V."/>
            <person name="Crous P."/>
            <person name="Smith M.E."/>
        </authorList>
    </citation>
    <scope>NUCLEOTIDE SEQUENCE</scope>
    <source>
        <strain evidence="3">NRRL 1566</strain>
    </source>
</reference>
<dbReference type="EMBL" id="JANBUW010000727">
    <property type="protein sequence ID" value="KAJ2845725.1"/>
    <property type="molecule type" value="Genomic_DNA"/>
</dbReference>
<sequence length="369" mass="40393">MECGLGLQTKSRRLSLDRHIPTPRSLWTDVPARAFRLSFSDEYLRDPHQYVQALISYDTQLHAPTHKSHSASGSRSRRATPNSATKPKPNSSSLGTRRSRVARIHNLQFEQPLSADSENDDNHSVTTATSDINDLADIDTHTSTKALSQNSALATTDSQPSTAGPDMPEPQSLPMQTNMTKLHVTASQGAVKPDPELTGSIDGRSNDSSSTPDSPDVPLAAGSPDLELATAPAESDNIPSFQRSGIVFTEDMDISLIVPSRSRSTVKWNKADPINVTDMPLSDKLARAETHCCSVLRLMPEQYLSIKKLLLKEGLSRQPGTFKKRDAQRLCRIDVNKTSKIYEWFVSMGWLPGSNGLYANSSPSTPSKQ</sequence>
<dbReference type="OrthoDB" id="5598695at2759"/>
<feature type="compositionally biased region" description="Polar residues" evidence="1">
    <location>
        <begin position="80"/>
        <end position="96"/>
    </location>
</feature>
<organism evidence="3 4">
    <name type="scientific">Coemansia brasiliensis</name>
    <dbReference type="NCBI Taxonomy" id="2650707"/>
    <lineage>
        <taxon>Eukaryota</taxon>
        <taxon>Fungi</taxon>
        <taxon>Fungi incertae sedis</taxon>
        <taxon>Zoopagomycota</taxon>
        <taxon>Kickxellomycotina</taxon>
        <taxon>Kickxellomycetes</taxon>
        <taxon>Kickxellales</taxon>
        <taxon>Kickxellaceae</taxon>
        <taxon>Coemansia</taxon>
    </lineage>
</organism>
<dbReference type="GO" id="GO:0006338">
    <property type="term" value="P:chromatin remodeling"/>
    <property type="evidence" value="ECO:0007669"/>
    <property type="project" value="TreeGrafter"/>
</dbReference>
<dbReference type="AlphaFoldDB" id="A0A9W8LXT9"/>
<proteinExistence type="predicted"/>
<dbReference type="PANTHER" id="PTHR12374:SF20">
    <property type="entry name" value="TRANSCRIPTIONAL ADAPTER 2-ALPHA"/>
    <property type="match status" value="1"/>
</dbReference>
<dbReference type="GO" id="GO:0006357">
    <property type="term" value="P:regulation of transcription by RNA polymerase II"/>
    <property type="evidence" value="ECO:0007669"/>
    <property type="project" value="TreeGrafter"/>
</dbReference>
<dbReference type="InterPro" id="IPR007526">
    <property type="entry name" value="SWIRM"/>
</dbReference>
<evidence type="ECO:0000259" key="2">
    <source>
        <dbReference type="PROSITE" id="PS50934"/>
    </source>
</evidence>
<evidence type="ECO:0000313" key="3">
    <source>
        <dbReference type="EMBL" id="KAJ2845725.1"/>
    </source>
</evidence>
<gene>
    <name evidence="3" type="ORF">IWW36_004665</name>
</gene>
<dbReference type="Gene3D" id="1.10.10.10">
    <property type="entry name" value="Winged helix-like DNA-binding domain superfamily/Winged helix DNA-binding domain"/>
    <property type="match status" value="1"/>
</dbReference>
<dbReference type="SUPFAM" id="SSF46689">
    <property type="entry name" value="Homeodomain-like"/>
    <property type="match status" value="1"/>
</dbReference>
<accession>A0A9W8LXT9</accession>
<dbReference type="PANTHER" id="PTHR12374">
    <property type="entry name" value="TRANSCRIPTIONAL ADAPTOR 2 ADA2 -RELATED"/>
    <property type="match status" value="1"/>
</dbReference>
<comment type="caution">
    <text evidence="3">The sequence shown here is derived from an EMBL/GenBank/DDBJ whole genome shotgun (WGS) entry which is preliminary data.</text>
</comment>
<feature type="region of interest" description="Disordered" evidence="1">
    <location>
        <begin position="63"/>
        <end position="98"/>
    </location>
</feature>
<feature type="region of interest" description="Disordered" evidence="1">
    <location>
        <begin position="187"/>
        <end position="223"/>
    </location>
</feature>
<feature type="region of interest" description="Disordered" evidence="1">
    <location>
        <begin position="143"/>
        <end position="174"/>
    </location>
</feature>
<dbReference type="InterPro" id="IPR036388">
    <property type="entry name" value="WH-like_DNA-bd_sf"/>
</dbReference>
<feature type="compositionally biased region" description="Low complexity" evidence="1">
    <location>
        <begin position="206"/>
        <end position="218"/>
    </location>
</feature>